<dbReference type="Gene3D" id="2.40.128.520">
    <property type="match status" value="1"/>
</dbReference>
<keyword evidence="3" id="KW-1185">Reference proteome</keyword>
<name>A0ABT3XXG0_9FLAO</name>
<dbReference type="RefSeq" id="WP_267267580.1">
    <property type="nucleotide sequence ID" value="NZ_JAOVZW010000033.1"/>
</dbReference>
<dbReference type="Proteomes" id="UP001073122">
    <property type="component" value="Unassembled WGS sequence"/>
</dbReference>
<gene>
    <name evidence="2" type="ORF">OF897_20740</name>
</gene>
<dbReference type="InterPro" id="IPR019223">
    <property type="entry name" value="DUF2147"/>
</dbReference>
<dbReference type="EMBL" id="JAOVZW010000033">
    <property type="protein sequence ID" value="MCX8526348.1"/>
    <property type="molecule type" value="Genomic_DNA"/>
</dbReference>
<dbReference type="PANTHER" id="PTHR36919">
    <property type="entry name" value="BLR1215 PROTEIN"/>
    <property type="match status" value="1"/>
</dbReference>
<proteinExistence type="predicted"/>
<accession>A0ABT3XXG0</accession>
<reference evidence="2" key="1">
    <citation type="submission" date="2022-10" db="EMBL/GenBank/DDBJ databases">
        <title>Chryseobacterium sp. nov., a novel bacterial species.</title>
        <authorList>
            <person name="Cao Y."/>
        </authorList>
    </citation>
    <scope>NUCLEOTIDE SEQUENCE</scope>
    <source>
        <strain evidence="2">CCTCC AB2015118</strain>
    </source>
</reference>
<feature type="domain" description="DUF2147" evidence="1">
    <location>
        <begin position="14"/>
        <end position="124"/>
    </location>
</feature>
<evidence type="ECO:0000259" key="1">
    <source>
        <dbReference type="Pfam" id="PF09917"/>
    </source>
</evidence>
<evidence type="ECO:0000313" key="2">
    <source>
        <dbReference type="EMBL" id="MCX8526348.1"/>
    </source>
</evidence>
<dbReference type="PANTHER" id="PTHR36919:SF2">
    <property type="entry name" value="BLL6627 PROTEIN"/>
    <property type="match status" value="1"/>
</dbReference>
<protein>
    <submittedName>
        <fullName evidence="2">DUF2147 domain-containing protein</fullName>
    </submittedName>
</protein>
<sequence>MMLFSQSTADDIIGTWYSPVKQGNVQIYKSGKIYNGKLIYLKHSLDGQGKPILDMNNPDREKRKRPLVGILLLKDITYDDKKNSWKGKLYDYDGSKGNTYDSYLNITKNGKLNIKGFWGLSFFGLNPGLTLETVDPE</sequence>
<evidence type="ECO:0000313" key="3">
    <source>
        <dbReference type="Proteomes" id="UP001073122"/>
    </source>
</evidence>
<dbReference type="Pfam" id="PF09917">
    <property type="entry name" value="DUF2147"/>
    <property type="match status" value="1"/>
</dbReference>
<organism evidence="2 3">
    <name type="scientific">Chryseobacterium formosus</name>
    <dbReference type="NCBI Taxonomy" id="1537363"/>
    <lineage>
        <taxon>Bacteria</taxon>
        <taxon>Pseudomonadati</taxon>
        <taxon>Bacteroidota</taxon>
        <taxon>Flavobacteriia</taxon>
        <taxon>Flavobacteriales</taxon>
        <taxon>Weeksellaceae</taxon>
        <taxon>Chryseobacterium group</taxon>
        <taxon>Chryseobacterium</taxon>
    </lineage>
</organism>
<comment type="caution">
    <text evidence="2">The sequence shown here is derived from an EMBL/GenBank/DDBJ whole genome shotgun (WGS) entry which is preliminary data.</text>
</comment>